<proteinExistence type="predicted"/>
<feature type="chain" id="PRO_5035289865" evidence="1">
    <location>
        <begin position="23"/>
        <end position="156"/>
    </location>
</feature>
<sequence>MKHLSSLTFFLLLFISPIAVNAQSGFNGYWVTNTFSPVTINGRTQHQKMLMFIQPLDGSNTTYRLFYYLWNKDFNPVVGPQFENGFLDRETGWIYLGSSGRGKGRDVIKLENGRLFYFLSNNAAAAGAKTTILNLTKVDDQTGLQLQAILKKKQKP</sequence>
<feature type="signal peptide" evidence="1">
    <location>
        <begin position="1"/>
        <end position="22"/>
    </location>
</feature>
<name>A0A8J3DA14_9BACT</name>
<dbReference type="Proteomes" id="UP000642829">
    <property type="component" value="Unassembled WGS sequence"/>
</dbReference>
<evidence type="ECO:0000256" key="1">
    <source>
        <dbReference type="SAM" id="SignalP"/>
    </source>
</evidence>
<dbReference type="EMBL" id="BMXG01000003">
    <property type="protein sequence ID" value="GHB93466.1"/>
    <property type="molecule type" value="Genomic_DNA"/>
</dbReference>
<organism evidence="2 3">
    <name type="scientific">Cerasicoccus arenae</name>
    <dbReference type="NCBI Taxonomy" id="424488"/>
    <lineage>
        <taxon>Bacteria</taxon>
        <taxon>Pseudomonadati</taxon>
        <taxon>Verrucomicrobiota</taxon>
        <taxon>Opitutia</taxon>
        <taxon>Puniceicoccales</taxon>
        <taxon>Cerasicoccaceae</taxon>
        <taxon>Cerasicoccus</taxon>
    </lineage>
</organism>
<gene>
    <name evidence="2" type="ORF">GCM10007047_06160</name>
</gene>
<reference evidence="2" key="1">
    <citation type="journal article" date="2014" name="Int. J. Syst. Evol. Microbiol.">
        <title>Complete genome sequence of Corynebacterium casei LMG S-19264T (=DSM 44701T), isolated from a smear-ripened cheese.</title>
        <authorList>
            <consortium name="US DOE Joint Genome Institute (JGI-PGF)"/>
            <person name="Walter F."/>
            <person name="Albersmeier A."/>
            <person name="Kalinowski J."/>
            <person name="Ruckert C."/>
        </authorList>
    </citation>
    <scope>NUCLEOTIDE SEQUENCE</scope>
    <source>
        <strain evidence="2">KCTC 12870</strain>
    </source>
</reference>
<dbReference type="AlphaFoldDB" id="A0A8J3DA14"/>
<protein>
    <submittedName>
        <fullName evidence="2">Uncharacterized protein</fullName>
    </submittedName>
</protein>
<keyword evidence="1" id="KW-0732">Signal</keyword>
<accession>A0A8J3DA14</accession>
<dbReference type="RefSeq" id="WP_189511751.1">
    <property type="nucleotide sequence ID" value="NZ_BMXG01000003.1"/>
</dbReference>
<reference evidence="2" key="2">
    <citation type="submission" date="2020-09" db="EMBL/GenBank/DDBJ databases">
        <authorList>
            <person name="Sun Q."/>
            <person name="Kim S."/>
        </authorList>
    </citation>
    <scope>NUCLEOTIDE SEQUENCE</scope>
    <source>
        <strain evidence="2">KCTC 12870</strain>
    </source>
</reference>
<keyword evidence="3" id="KW-1185">Reference proteome</keyword>
<comment type="caution">
    <text evidence="2">The sequence shown here is derived from an EMBL/GenBank/DDBJ whole genome shotgun (WGS) entry which is preliminary data.</text>
</comment>
<evidence type="ECO:0000313" key="2">
    <source>
        <dbReference type="EMBL" id="GHB93466.1"/>
    </source>
</evidence>
<evidence type="ECO:0000313" key="3">
    <source>
        <dbReference type="Proteomes" id="UP000642829"/>
    </source>
</evidence>